<evidence type="ECO:0000256" key="3">
    <source>
        <dbReference type="ARBA" id="ARBA00022989"/>
    </source>
</evidence>
<evidence type="ECO:0000256" key="2">
    <source>
        <dbReference type="ARBA" id="ARBA00022692"/>
    </source>
</evidence>
<feature type="transmembrane region" description="Helical" evidence="5">
    <location>
        <begin position="172"/>
        <end position="195"/>
    </location>
</feature>
<evidence type="ECO:0000256" key="1">
    <source>
        <dbReference type="ARBA" id="ARBA00004141"/>
    </source>
</evidence>
<protein>
    <submittedName>
        <fullName evidence="6">Uncharacterized protein</fullName>
    </submittedName>
</protein>
<keyword evidence="7" id="KW-1185">Reference proteome</keyword>
<reference evidence="6 7" key="1">
    <citation type="journal article" date="2024" name="Commun. Biol.">
        <title>Comparative genomic analysis of thermophilic fungi reveals convergent evolutionary adaptations and gene losses.</title>
        <authorList>
            <person name="Steindorff A.S."/>
            <person name="Aguilar-Pontes M.V."/>
            <person name="Robinson A.J."/>
            <person name="Andreopoulos B."/>
            <person name="LaButti K."/>
            <person name="Kuo A."/>
            <person name="Mondo S."/>
            <person name="Riley R."/>
            <person name="Otillar R."/>
            <person name="Haridas S."/>
            <person name="Lipzen A."/>
            <person name="Grimwood J."/>
            <person name="Schmutz J."/>
            <person name="Clum A."/>
            <person name="Reid I.D."/>
            <person name="Moisan M.C."/>
            <person name="Butler G."/>
            <person name="Nguyen T.T.M."/>
            <person name="Dewar K."/>
            <person name="Conant G."/>
            <person name="Drula E."/>
            <person name="Henrissat B."/>
            <person name="Hansel C."/>
            <person name="Singer S."/>
            <person name="Hutchinson M.I."/>
            <person name="de Vries R.P."/>
            <person name="Natvig D.O."/>
            <person name="Powell A.J."/>
            <person name="Tsang A."/>
            <person name="Grigoriev I.V."/>
        </authorList>
    </citation>
    <scope>NUCLEOTIDE SEQUENCE [LARGE SCALE GENOMIC DNA]</scope>
    <source>
        <strain evidence="6 7">CBS 494.80</strain>
    </source>
</reference>
<dbReference type="InterPro" id="IPR036259">
    <property type="entry name" value="MFS_trans_sf"/>
</dbReference>
<gene>
    <name evidence="6" type="ORF">VTL71DRAFT_8720</name>
</gene>
<dbReference type="Gene3D" id="1.20.1250.20">
    <property type="entry name" value="MFS general substrate transporter like domains"/>
    <property type="match status" value="1"/>
</dbReference>
<dbReference type="PANTHER" id="PTHR23501">
    <property type="entry name" value="MAJOR FACILITATOR SUPERFAMILY"/>
    <property type="match status" value="1"/>
</dbReference>
<dbReference type="SUPFAM" id="SSF103473">
    <property type="entry name" value="MFS general substrate transporter"/>
    <property type="match status" value="1"/>
</dbReference>
<feature type="transmembrane region" description="Helical" evidence="5">
    <location>
        <begin position="36"/>
        <end position="53"/>
    </location>
</feature>
<keyword evidence="3 5" id="KW-1133">Transmembrane helix</keyword>
<evidence type="ECO:0000313" key="6">
    <source>
        <dbReference type="EMBL" id="KAL2074940.1"/>
    </source>
</evidence>
<evidence type="ECO:0000313" key="7">
    <source>
        <dbReference type="Proteomes" id="UP001595075"/>
    </source>
</evidence>
<keyword evidence="2 5" id="KW-0812">Transmembrane</keyword>
<comment type="caution">
    <text evidence="6">The sequence shown here is derived from an EMBL/GenBank/DDBJ whole genome shotgun (WGS) entry which is preliminary data.</text>
</comment>
<accession>A0ABR4CYH8</accession>
<keyword evidence="4 5" id="KW-0472">Membrane</keyword>
<evidence type="ECO:0000256" key="4">
    <source>
        <dbReference type="ARBA" id="ARBA00023136"/>
    </source>
</evidence>
<dbReference type="PANTHER" id="PTHR23501:SF200">
    <property type="entry name" value="TRANSPORTER, PUTATIVE (AFU_ORTHOLOGUE AFUA_3G01360)-RELATED"/>
    <property type="match status" value="1"/>
</dbReference>
<sequence>MSARDATFLQTTNGVTQTLSGIIGGIVMLRTQRYKWLVMFAIVIRMVGYGVMIRLRGAENPIWELFTVQLLQGFGSGVILIGTLVSAQIQVPHSQLAQITALIPCCNFLGSSIGASISGGIYTNALKDELAKQLGREADQGLIDSLYNFITGRVPAWGTPERDSINAAYSNVIRYMTLTAVGSMVPSFILCWVMPNMELPDQNNLADT</sequence>
<name>A0ABR4CYH8_9HELO</name>
<feature type="transmembrane region" description="Helical" evidence="5">
    <location>
        <begin position="65"/>
        <end position="85"/>
    </location>
</feature>
<evidence type="ECO:0000256" key="5">
    <source>
        <dbReference type="SAM" id="Phobius"/>
    </source>
</evidence>
<comment type="subcellular location">
    <subcellularLocation>
        <location evidence="1">Membrane</location>
        <topology evidence="1">Multi-pass membrane protein</topology>
    </subcellularLocation>
</comment>
<proteinExistence type="predicted"/>
<organism evidence="6 7">
    <name type="scientific">Oculimacula yallundae</name>
    <dbReference type="NCBI Taxonomy" id="86028"/>
    <lineage>
        <taxon>Eukaryota</taxon>
        <taxon>Fungi</taxon>
        <taxon>Dikarya</taxon>
        <taxon>Ascomycota</taxon>
        <taxon>Pezizomycotina</taxon>
        <taxon>Leotiomycetes</taxon>
        <taxon>Helotiales</taxon>
        <taxon>Ploettnerulaceae</taxon>
        <taxon>Oculimacula</taxon>
    </lineage>
</organism>
<dbReference type="EMBL" id="JAZHXI010000002">
    <property type="protein sequence ID" value="KAL2074940.1"/>
    <property type="molecule type" value="Genomic_DNA"/>
</dbReference>
<dbReference type="Proteomes" id="UP001595075">
    <property type="component" value="Unassembled WGS sequence"/>
</dbReference>